<evidence type="ECO:0000313" key="8">
    <source>
        <dbReference type="EMBL" id="CAF3779842.1"/>
    </source>
</evidence>
<evidence type="ECO:0000256" key="4">
    <source>
        <dbReference type="ARBA" id="ARBA00023242"/>
    </source>
</evidence>
<dbReference type="PANTHER" id="PTHR12221:SF6">
    <property type="entry name" value="PESCADILLO HOMOLOG"/>
    <property type="match status" value="1"/>
</dbReference>
<evidence type="ECO:0000256" key="5">
    <source>
        <dbReference type="SAM" id="MobiDB-lite"/>
    </source>
</evidence>
<dbReference type="InterPro" id="IPR036420">
    <property type="entry name" value="BRCT_dom_sf"/>
</dbReference>
<protein>
    <recommendedName>
        <fullName evidence="6">BRCT domain-containing protein</fullName>
    </recommendedName>
</protein>
<dbReference type="Gene3D" id="3.40.50.10190">
    <property type="entry name" value="BRCT domain"/>
    <property type="match status" value="1"/>
</dbReference>
<sequence>MTKMQKKYQKGAAVTYTSRNQALRKLQLTLSDFRRLCILKGIYPVEPRNRRKANRGRLANKTYYYSKDIRFLTHEPIINKFRHLKVYLRRLTKAKARREKSKELIIRDNRPFYKLDHIVRERYPSFIDALRDLDDCLTLVFLFANFPLLKKLYEPRLRLCRRLSVEFLHYVIASGTLKKCFISIKGYYFQAEIRGELITWIVPHKLGHKNPADVDFKIMATFLEFYTTLLGFINYKLYTEYGLVYPPKLTFSATTSLSKLCSEDEFTDEFLSSLGLPIMKKPESIAVDEMETDVEAAELLGDKEANEERQKKEEETKQIQSLFKNCKFFISREVPREMFAFVIRACGGDVSWDKSFYAGSTYDESDECITHEIIDRPILTEMFVKRIYIQPQWIFDSINARKQLPIDDYLPGSVLPPHLSPFVDEKETDYIPPEKLRLLNRDEPIVEEKITEPLNLVDNSAYLNRDQKPTKKSDENIDDALPRGQTEQQQQQEKDKRLKSMRVGSGEIQNLNVKHIVKRKSDEEKRLREMTIPKKHKRLYDKIKYTQKKKRQE</sequence>
<gene>
    <name evidence="7" type="ORF">GPM918_LOCUS14147</name>
    <name evidence="8" type="ORF">SRO942_LOCUS14147</name>
</gene>
<organism evidence="7 9">
    <name type="scientific">Didymodactylos carnosus</name>
    <dbReference type="NCBI Taxonomy" id="1234261"/>
    <lineage>
        <taxon>Eukaryota</taxon>
        <taxon>Metazoa</taxon>
        <taxon>Spiralia</taxon>
        <taxon>Gnathifera</taxon>
        <taxon>Rotifera</taxon>
        <taxon>Eurotatoria</taxon>
        <taxon>Bdelloidea</taxon>
        <taxon>Philodinida</taxon>
        <taxon>Philodinidae</taxon>
        <taxon>Didymodactylos</taxon>
    </lineage>
</organism>
<name>A0A814HDL6_9BILA</name>
<keyword evidence="4" id="KW-0539">Nucleus</keyword>
<evidence type="ECO:0000313" key="7">
    <source>
        <dbReference type="EMBL" id="CAF1008717.1"/>
    </source>
</evidence>
<keyword evidence="3" id="KW-0698">rRNA processing</keyword>
<dbReference type="CDD" id="cd17709">
    <property type="entry name" value="BRCT_pescadillo_like"/>
    <property type="match status" value="1"/>
</dbReference>
<feature type="compositionally biased region" description="Basic residues" evidence="5">
    <location>
        <begin position="533"/>
        <end position="553"/>
    </location>
</feature>
<feature type="region of interest" description="Disordered" evidence="5">
    <location>
        <begin position="461"/>
        <end position="553"/>
    </location>
</feature>
<dbReference type="InterPro" id="IPR010613">
    <property type="entry name" value="PES"/>
</dbReference>
<reference evidence="7" key="1">
    <citation type="submission" date="2021-02" db="EMBL/GenBank/DDBJ databases">
        <authorList>
            <person name="Nowell W R."/>
        </authorList>
    </citation>
    <scope>NUCLEOTIDE SEQUENCE</scope>
</reference>
<dbReference type="GO" id="GO:0003723">
    <property type="term" value="F:RNA binding"/>
    <property type="evidence" value="ECO:0007669"/>
    <property type="project" value="TreeGrafter"/>
</dbReference>
<keyword evidence="2" id="KW-0690">Ribosome biogenesis</keyword>
<dbReference type="Pfam" id="PF06732">
    <property type="entry name" value="Pescadillo_N"/>
    <property type="match status" value="1"/>
</dbReference>
<dbReference type="EMBL" id="CAJNOQ010003365">
    <property type="protein sequence ID" value="CAF1008717.1"/>
    <property type="molecule type" value="Genomic_DNA"/>
</dbReference>
<feature type="compositionally biased region" description="Basic and acidic residues" evidence="5">
    <location>
        <begin position="519"/>
        <end position="532"/>
    </location>
</feature>
<feature type="domain" description="BRCT" evidence="6">
    <location>
        <begin position="318"/>
        <end position="411"/>
    </location>
</feature>
<dbReference type="OrthoDB" id="10264910at2759"/>
<feature type="compositionally biased region" description="Basic and acidic residues" evidence="5">
    <location>
        <begin position="465"/>
        <end position="475"/>
    </location>
</feature>
<dbReference type="Pfam" id="PF16589">
    <property type="entry name" value="BRCT_2"/>
    <property type="match status" value="1"/>
</dbReference>
<comment type="subcellular location">
    <subcellularLocation>
        <location evidence="1">Nucleus</location>
        <location evidence="1">Nucleolus</location>
    </subcellularLocation>
</comment>
<dbReference type="GO" id="GO:0000463">
    <property type="term" value="P:maturation of LSU-rRNA from tricistronic rRNA transcript (SSU-rRNA, 5.8S rRNA, LSU-rRNA)"/>
    <property type="evidence" value="ECO:0007669"/>
    <property type="project" value="TreeGrafter"/>
</dbReference>
<dbReference type="SUPFAM" id="SSF52113">
    <property type="entry name" value="BRCT domain"/>
    <property type="match status" value="1"/>
</dbReference>
<feature type="non-terminal residue" evidence="7">
    <location>
        <position position="1"/>
    </location>
</feature>
<accession>A0A814HDL6</accession>
<keyword evidence="9" id="KW-1185">Reference proteome</keyword>
<evidence type="ECO:0000256" key="3">
    <source>
        <dbReference type="ARBA" id="ARBA00022552"/>
    </source>
</evidence>
<evidence type="ECO:0000256" key="1">
    <source>
        <dbReference type="ARBA" id="ARBA00004604"/>
    </source>
</evidence>
<evidence type="ECO:0000313" key="9">
    <source>
        <dbReference type="Proteomes" id="UP000663829"/>
    </source>
</evidence>
<dbReference type="HAMAP" id="MF_03028">
    <property type="entry name" value="Pescadillo"/>
    <property type="match status" value="1"/>
</dbReference>
<evidence type="ECO:0000259" key="6">
    <source>
        <dbReference type="PROSITE" id="PS50172"/>
    </source>
</evidence>
<comment type="caution">
    <text evidence="7">The sequence shown here is derived from an EMBL/GenBank/DDBJ whole genome shotgun (WGS) entry which is preliminary data.</text>
</comment>
<dbReference type="PANTHER" id="PTHR12221">
    <property type="entry name" value="PESCADILLO - RELATED"/>
    <property type="match status" value="1"/>
</dbReference>
<dbReference type="FunFam" id="3.40.50.10190:FF:000002">
    <property type="entry name" value="Pescadillo homolog"/>
    <property type="match status" value="1"/>
</dbReference>
<dbReference type="Proteomes" id="UP000681722">
    <property type="component" value="Unassembled WGS sequence"/>
</dbReference>
<dbReference type="GO" id="GO:0070545">
    <property type="term" value="C:PeBoW complex"/>
    <property type="evidence" value="ECO:0007669"/>
    <property type="project" value="TreeGrafter"/>
</dbReference>
<dbReference type="PROSITE" id="PS50172">
    <property type="entry name" value="BRCT"/>
    <property type="match status" value="1"/>
</dbReference>
<evidence type="ECO:0000256" key="2">
    <source>
        <dbReference type="ARBA" id="ARBA00022517"/>
    </source>
</evidence>
<dbReference type="SMART" id="SM00292">
    <property type="entry name" value="BRCT"/>
    <property type="match status" value="1"/>
</dbReference>
<proteinExistence type="inferred from homology"/>
<dbReference type="EMBL" id="CAJOBC010003365">
    <property type="protein sequence ID" value="CAF3779842.1"/>
    <property type="molecule type" value="Genomic_DNA"/>
</dbReference>
<dbReference type="Proteomes" id="UP000663829">
    <property type="component" value="Unassembled WGS sequence"/>
</dbReference>
<dbReference type="AlphaFoldDB" id="A0A814HDL6"/>
<dbReference type="InterPro" id="IPR001357">
    <property type="entry name" value="BRCT_dom"/>
</dbReference>